<dbReference type="PROSITE" id="PS50026">
    <property type="entry name" value="EGF_3"/>
    <property type="match status" value="1"/>
</dbReference>
<keyword evidence="7" id="KW-0812">Transmembrane</keyword>
<feature type="disulfide bond" evidence="5">
    <location>
        <begin position="990"/>
        <end position="1002"/>
    </location>
</feature>
<dbReference type="PRINTS" id="PR00261">
    <property type="entry name" value="LDLRECEPTOR"/>
</dbReference>
<feature type="disulfide bond" evidence="5">
    <location>
        <begin position="140"/>
        <end position="158"/>
    </location>
</feature>
<dbReference type="InterPro" id="IPR000742">
    <property type="entry name" value="EGF"/>
</dbReference>
<evidence type="ECO:0000256" key="6">
    <source>
        <dbReference type="SAM" id="MobiDB-lite"/>
    </source>
</evidence>
<feature type="disulfide bond" evidence="5">
    <location>
        <begin position="351"/>
        <end position="363"/>
    </location>
</feature>
<comment type="caution">
    <text evidence="10">The sequence shown here is derived from an EMBL/GenBank/DDBJ whole genome shotgun (WGS) entry which is preliminary data.</text>
</comment>
<keyword evidence="1" id="KW-0677">Repeat</keyword>
<dbReference type="PROSITE" id="PS50068">
    <property type="entry name" value="LDLRA_2"/>
    <property type="match status" value="12"/>
</dbReference>
<feature type="disulfide bond" evidence="5">
    <location>
        <begin position="2166"/>
        <end position="2184"/>
    </location>
</feature>
<reference evidence="10" key="2">
    <citation type="submission" date="2020-11" db="EMBL/GenBank/DDBJ databases">
        <authorList>
            <person name="McCartney M.A."/>
            <person name="Auch B."/>
            <person name="Kono T."/>
            <person name="Mallez S."/>
            <person name="Becker A."/>
            <person name="Gohl D.M."/>
            <person name="Silverstein K.A.T."/>
            <person name="Koren S."/>
            <person name="Bechman K.B."/>
            <person name="Herman A."/>
            <person name="Abrahante J.E."/>
            <person name="Garbe J."/>
        </authorList>
    </citation>
    <scope>NUCLEOTIDE SEQUENCE</scope>
    <source>
        <strain evidence="10">Duluth1</strain>
        <tissue evidence="10">Whole animal</tissue>
    </source>
</reference>
<feature type="compositionally biased region" description="Pro residues" evidence="6">
    <location>
        <begin position="2135"/>
        <end position="2145"/>
    </location>
</feature>
<feature type="disulfide bond" evidence="5">
    <location>
        <begin position="1429"/>
        <end position="1441"/>
    </location>
</feature>
<feature type="disulfide bond" evidence="5">
    <location>
        <begin position="152"/>
        <end position="167"/>
    </location>
</feature>
<dbReference type="FunFam" id="4.10.400.10:FF:000065">
    <property type="entry name" value="Transmembrane protease serine 7"/>
    <property type="match status" value="1"/>
</dbReference>
<evidence type="ECO:0000259" key="8">
    <source>
        <dbReference type="PROSITE" id="PS50026"/>
    </source>
</evidence>
<feature type="disulfide bond" evidence="5">
    <location>
        <begin position="1239"/>
        <end position="1254"/>
    </location>
</feature>
<feature type="disulfide bond" evidence="5">
    <location>
        <begin position="567"/>
        <end position="585"/>
    </location>
</feature>
<organism evidence="10 11">
    <name type="scientific">Dreissena polymorpha</name>
    <name type="common">Zebra mussel</name>
    <name type="synonym">Mytilus polymorpha</name>
    <dbReference type="NCBI Taxonomy" id="45954"/>
    <lineage>
        <taxon>Eukaryota</taxon>
        <taxon>Metazoa</taxon>
        <taxon>Spiralia</taxon>
        <taxon>Lophotrochozoa</taxon>
        <taxon>Mollusca</taxon>
        <taxon>Bivalvia</taxon>
        <taxon>Autobranchia</taxon>
        <taxon>Heteroconchia</taxon>
        <taxon>Euheterodonta</taxon>
        <taxon>Imparidentia</taxon>
        <taxon>Neoheterodontei</taxon>
        <taxon>Myida</taxon>
        <taxon>Dreissenoidea</taxon>
        <taxon>Dreissenidae</taxon>
        <taxon>Dreissena</taxon>
    </lineage>
</organism>
<keyword evidence="3" id="KW-0325">Glycoprotein</keyword>
<dbReference type="PROSITE" id="PS50060">
    <property type="entry name" value="MAM_2"/>
    <property type="match status" value="10"/>
</dbReference>
<dbReference type="EMBL" id="JAIWYP010000001">
    <property type="protein sequence ID" value="KAH3887722.1"/>
    <property type="molecule type" value="Genomic_DNA"/>
</dbReference>
<name>A0A9D4N149_DREPO</name>
<dbReference type="Pfam" id="PF00629">
    <property type="entry name" value="MAM"/>
    <property type="match status" value="10"/>
</dbReference>
<dbReference type="Gene3D" id="2.10.25.10">
    <property type="entry name" value="Laminin"/>
    <property type="match status" value="1"/>
</dbReference>
<feature type="domain" description="MAM" evidence="9">
    <location>
        <begin position="1899"/>
        <end position="2061"/>
    </location>
</feature>
<feature type="disulfide bond" evidence="5">
    <location>
        <begin position="2217"/>
        <end position="2232"/>
    </location>
</feature>
<feature type="domain" description="MAM" evidence="9">
    <location>
        <begin position="172"/>
        <end position="334"/>
    </location>
</feature>
<feature type="compositionally biased region" description="Polar residues" evidence="6">
    <location>
        <begin position="2110"/>
        <end position="2133"/>
    </location>
</feature>
<feature type="domain" description="MAM" evidence="9">
    <location>
        <begin position="1257"/>
        <end position="1422"/>
    </location>
</feature>
<feature type="disulfide bond" evidence="5">
    <location>
        <begin position="2178"/>
        <end position="2193"/>
    </location>
</feature>
<evidence type="ECO:0000313" key="10">
    <source>
        <dbReference type="EMBL" id="KAH3887722.1"/>
    </source>
</evidence>
<feature type="region of interest" description="Disordered" evidence="6">
    <location>
        <begin position="1715"/>
        <end position="1735"/>
    </location>
</feature>
<dbReference type="SMART" id="SM00137">
    <property type="entry name" value="MAM"/>
    <property type="match status" value="9"/>
</dbReference>
<dbReference type="GO" id="GO:0016020">
    <property type="term" value="C:membrane"/>
    <property type="evidence" value="ECO:0007669"/>
    <property type="project" value="InterPro"/>
</dbReference>
<feature type="domain" description="MAM" evidence="9">
    <location>
        <begin position="1471"/>
        <end position="1634"/>
    </location>
</feature>
<feature type="disulfide bond" evidence="5">
    <location>
        <begin position="1436"/>
        <end position="1454"/>
    </location>
</feature>
<feature type="disulfide bond" evidence="5">
    <location>
        <begin position="1879"/>
        <end position="1894"/>
    </location>
</feature>
<dbReference type="FunFam" id="2.60.120.200:FF:000182">
    <property type="entry name" value="MAM and LDL-receptor class A domain-containing protein 1"/>
    <property type="match status" value="1"/>
</dbReference>
<dbReference type="SUPFAM" id="SSF57424">
    <property type="entry name" value="LDL receptor-like module"/>
    <property type="match status" value="12"/>
</dbReference>
<evidence type="ECO:0008006" key="12">
    <source>
        <dbReference type="Google" id="ProtNLM"/>
    </source>
</evidence>
<dbReference type="PROSITE" id="PS00022">
    <property type="entry name" value="EGF_1"/>
    <property type="match status" value="1"/>
</dbReference>
<feature type="disulfide bond" evidence="5">
    <location>
        <begin position="802"/>
        <end position="817"/>
    </location>
</feature>
<evidence type="ECO:0000256" key="5">
    <source>
        <dbReference type="PROSITE-ProRule" id="PRU00124"/>
    </source>
</evidence>
<sequence length="2497" mass="271188">MDHTDNNVTGKYMFVDSSKGTFAGNADLLSPTYGNLASNCQINFAYYTTGDNQGFLRLYLISPGSQPRSGYGKVLLWTADVQNSTWQTTSVVLGARAPGYQLLFEAVKRLTTGAMAIDDVSFSNCQVTHATTCNADQFSCGNSVCVGNNLLCDFSNDCGDGSDEASCSNYVERCSFERDICNWVQDDSDDFNWSLGAGSTATTGTGPSYDHTFGNTTGHYIFIESSSPQQFNDKARIVSPVFVRTTTGTCRMRFFFNMYGVNINALNIYTKNYEFGPMVLIWNLTGQQQASWLKADISLTSNDPFRVIVEATVGNGYRGDIAIDDISFTPGCTLMSTTATLPAIFTTPSACGSGKSPCQNGKCISSLNFCNFRDDCGDNSDEASCPALTNFDVGNRQNWINDPSANFQWQIGSNGNPTALTGPTNDHTTGTNGTFLYTKGIITGLTRVVSRLISPIYNQAGKTCNFTFWYNVHGREFVNINIYLKRGVSEDLLAQIGGGNFFSNPDTWKQGTASLPVCSSSFQIIVETSSLGSYQLPPGFVAIDDLQFQSCEYSAPPSSCLLGQFACSSGHCVDLIQKCDFQTDCCDGSDENKDTCTGYNMCDFEYSLCGWQQLHSDALDWTRHQGPTSTINTGPPADHTTGSPSGYYLYIESSIQHSPGDAARLTFSLPVPTGDCAIRFWYYMYGTDIGSLNVYQNSLDTGTVLKSNINGTQGQKWTMLSVSLDSTVPYTIIIEGVIGQGYHGDIAIDDISLTPGCGAPTSPAPMLTYPTLSPLPNSTPVPCPVGQYTCASGQCINASLACNARNDCADMSDETRCAQPCSFETDSCGWMESMTDGFDWIRSSAAQAAISGKSAMAPPVDNTRVNQNGYFMYVMDSTNGNTQTRVAQLVSPTLYSANQYCKMQFSYYLNGQDIGQLRLSIQESGSPPAVLWRIVGSVGAGWKTVTVELGKHVGSYIIMFTKLAGNYNGQTAIDDIQFLDCVPAVPQASCPSGMLVCTNKACVGMDTLCDMTNDCGDNSDEDNCGNYRQMNFEAGLGDLSQGVDGQDDDFDWITVNAPRNITMFPGPPFDHTYETNLGKYMYIDSTQHIYNSRAWLVAGTFPATQTNDCQIRLYLFMYGANANTFSIYYRLYNSGPPTKSVYSVQGEQGPYWQRISIPLIISQPFQIIIEALAGNAGLGGFAIDDVSFTKECGTPTPTQLPTPPTTISTQPTTAQQSVGNCTTSQFSCGNTCLDLSRQCDFKPDCPDQSDELHCVKSRCTFDNGDTCGWTINSGQAPRPEQSFAWQINQAALFGNNQYSPKTDHSQSMNTGWYAFATSSRGSFKDTTELYTSTIGATGPQCSLKFFYYMNGPGVDSLIVYATVNGIKTQLFMVTGSSAPIWQAALIFVGPKNGLVLTIQARRGMNYQGGIAVDDLQFVDCQPPFVQLSCRPDQFTCTNKYCIDPQLQCNFADDCGDGSDELATYCDSNYQGRCDFSFGICFLWRNDVDDDFDWTLAKGSTPTLGTGPSVDHTTRTQQGGYLLLDNGPPQGAARLSSMTIKGTSTNCVLRLWYHMWGQEVGHLTVLKRFDYEPTGLMPITDLAGDHGNDWMLGTYVLDSPVDTRNYQIVIQGSVGTGIHNDIGLDDISLTPGCERANPDSLPGAPTTAATTIGKCGAGKFTCNNQRCYALTQRCDFVDDCGDNTDEMSCGTSCDFERNPPNSNMCGWRNTARDNSDFSVTTATGSPGPQTDHTSGSRNGHYLIVQNGQTSVTGDTAILESDIYYMSSPACSLTFWYNTNGATGTIIRVLVKQNTGLMDSVFMVTADNSNQWKQAVVKIGAYSTMAFQLLVIFPSNAAGQAVAIDDISFMSCAPVTLVDSCPTNQWLCASHTMCIPRNKRCDLQADCLDGSDESNCIPNIGDCNFDDPNWLSVCNWAQSTSDDADWMRANTRVNQFTGPLADHRGAVNGYFLLMDSSAMESSDIMDIQTPTFPSSFGLCSIRFYYYMFGSQNIGPLRIYTLNSDNEKNLVWSVSGDKGENWNYANVLLGNNKNFSVIFEAQRGDQGTSDIAIDDVTFTPECAYGVVPVQPTIPICNPQVEFFCVPRNDCLPNSWMCDGTLDCSDGTDEPASCPTTTLNPPITPASGQTLPSTSQGPTNPPKTKPPTTTPVNVATPPATSNCARGLFQCGSSECIPGLLQCDNVTDCLDGTDEVNCKAACRPDFVYCRKLGYCIINKTRCDNADDCGDGSDEVMCSAGCRQNFCQNGGSCSVGSAPPVCACPTGFIGTRCQYPAPNSLRSTGGQNNSSGGWKVGVGATFGVVLLIVLVVGAFFLMKKYRPDISLPNLPSLRRSRAANGGLSNPVYEGYGSEEHTDFHMDPIDSGFPNNSGFAFANSLDPDETPQNVASHQDPNFWSGVTLAAYGLRLCRLVWSYAGCIWPKTVQSGLELDWSYPGCIWPKTVQAGLELRWLHMALDCAGWSEVMLAAYGLRLCRLVWSYAGCIWPKTVLAGLELRWLHMA</sequence>
<dbReference type="Proteomes" id="UP000828390">
    <property type="component" value="Unassembled WGS sequence"/>
</dbReference>
<dbReference type="PROSITE" id="PS01209">
    <property type="entry name" value="LDLRA_1"/>
    <property type="match status" value="10"/>
</dbReference>
<feature type="domain" description="MAM" evidence="9">
    <location>
        <begin position="1028"/>
        <end position="1194"/>
    </location>
</feature>
<feature type="disulfide bond" evidence="5">
    <location>
        <begin position="790"/>
        <end position="808"/>
    </location>
</feature>
<dbReference type="InterPro" id="IPR036055">
    <property type="entry name" value="LDL_receptor-like_sf"/>
</dbReference>
<dbReference type="InterPro" id="IPR002172">
    <property type="entry name" value="LDrepeatLR_classA_rpt"/>
</dbReference>
<accession>A0A9D4N149</accession>
<protein>
    <recommendedName>
        <fullName evidence="12">MAM and LDL-receptor class A domain-containing protein 2</fullName>
    </recommendedName>
</protein>
<feature type="disulfide bond" evidence="5">
    <location>
        <begin position="370"/>
        <end position="385"/>
    </location>
</feature>
<feature type="disulfide bond" evidence="5">
    <location>
        <begin position="1654"/>
        <end position="1666"/>
    </location>
</feature>
<evidence type="ECO:0000256" key="1">
    <source>
        <dbReference type="ARBA" id="ARBA00022737"/>
    </source>
</evidence>
<feature type="disulfide bond" evidence="5">
    <location>
        <begin position="2159"/>
        <end position="2171"/>
    </location>
</feature>
<keyword evidence="2 4" id="KW-1015">Disulfide bond</keyword>
<reference evidence="10" key="1">
    <citation type="journal article" date="2019" name="bioRxiv">
        <title>The Genome of the Zebra Mussel, Dreissena polymorpha: A Resource for Invasive Species Research.</title>
        <authorList>
            <person name="McCartney M.A."/>
            <person name="Auch B."/>
            <person name="Kono T."/>
            <person name="Mallez S."/>
            <person name="Zhang Y."/>
            <person name="Obille A."/>
            <person name="Becker A."/>
            <person name="Abrahante J.E."/>
            <person name="Garbe J."/>
            <person name="Badalamenti J.P."/>
            <person name="Herman A."/>
            <person name="Mangelson H."/>
            <person name="Liachko I."/>
            <person name="Sullivan S."/>
            <person name="Sone E.D."/>
            <person name="Koren S."/>
            <person name="Silverstein K.A.T."/>
            <person name="Beckman K.B."/>
            <person name="Gohl D.M."/>
        </authorList>
    </citation>
    <scope>NUCLEOTIDE SEQUENCE</scope>
    <source>
        <strain evidence="10">Duluth1</strain>
        <tissue evidence="10">Whole animal</tissue>
    </source>
</reference>
<dbReference type="SUPFAM" id="SSF57196">
    <property type="entry name" value="EGF/Laminin"/>
    <property type="match status" value="1"/>
</dbReference>
<evidence type="ECO:0000256" key="4">
    <source>
        <dbReference type="PROSITE-ProRule" id="PRU00076"/>
    </source>
</evidence>
<dbReference type="InterPro" id="IPR013320">
    <property type="entry name" value="ConA-like_dom_sf"/>
</dbReference>
<feature type="domain" description="MAM" evidence="9">
    <location>
        <begin position="600"/>
        <end position="759"/>
    </location>
</feature>
<feature type="disulfide bond" evidence="5">
    <location>
        <begin position="1009"/>
        <end position="1024"/>
    </location>
</feature>
<comment type="caution">
    <text evidence="4">Lacks conserved residue(s) required for the propagation of feature annotation.</text>
</comment>
<dbReference type="Gene3D" id="2.60.120.200">
    <property type="match status" value="10"/>
</dbReference>
<dbReference type="SUPFAM" id="SSF49899">
    <property type="entry name" value="Concanavalin A-like lectins/glucanases"/>
    <property type="match status" value="10"/>
</dbReference>
<keyword evidence="7" id="KW-0472">Membrane</keyword>
<feature type="transmembrane region" description="Helical" evidence="7">
    <location>
        <begin position="2290"/>
        <end position="2311"/>
    </location>
</feature>
<feature type="region of interest" description="Disordered" evidence="6">
    <location>
        <begin position="2109"/>
        <end position="2150"/>
    </location>
</feature>
<keyword evidence="4" id="KW-0245">EGF-like domain</keyword>
<evidence type="ECO:0000256" key="2">
    <source>
        <dbReference type="ARBA" id="ARBA00023157"/>
    </source>
</evidence>
<feature type="domain" description="MAM" evidence="9">
    <location>
        <begin position="387"/>
        <end position="553"/>
    </location>
</feature>
<dbReference type="PANTHER" id="PTHR23282:SF142">
    <property type="entry name" value="MAM DOMAIN-CONTAINING PROTEIN"/>
    <property type="match status" value="1"/>
</dbReference>
<gene>
    <name evidence="10" type="ORF">DPMN_011741</name>
</gene>
<feature type="domain" description="MAM" evidence="9">
    <location>
        <begin position="1690"/>
        <end position="1852"/>
    </location>
</feature>
<proteinExistence type="predicted"/>
<feature type="disulfide bond" evidence="5">
    <location>
        <begin position="1661"/>
        <end position="1679"/>
    </location>
</feature>
<feature type="disulfide bond" evidence="5">
    <location>
        <begin position="133"/>
        <end position="145"/>
    </location>
</feature>
<feature type="domain" description="MAM" evidence="9">
    <location>
        <begin position="819"/>
        <end position="992"/>
    </location>
</feature>
<feature type="disulfide bond" evidence="5">
    <location>
        <begin position="560"/>
        <end position="572"/>
    </location>
</feature>
<dbReference type="InterPro" id="IPR000998">
    <property type="entry name" value="MAM_dom"/>
</dbReference>
<dbReference type="PROSITE" id="PS01186">
    <property type="entry name" value="EGF_2"/>
    <property type="match status" value="1"/>
</dbReference>
<dbReference type="Gene3D" id="4.10.400.10">
    <property type="entry name" value="Low-density Lipoprotein Receptor"/>
    <property type="match status" value="12"/>
</dbReference>
<feature type="disulfide bond" evidence="5">
    <location>
        <begin position="358"/>
        <end position="376"/>
    </location>
</feature>
<keyword evidence="7" id="KW-1133">Transmembrane helix</keyword>
<evidence type="ECO:0000256" key="7">
    <source>
        <dbReference type="SAM" id="Phobius"/>
    </source>
</evidence>
<evidence type="ECO:0000313" key="11">
    <source>
        <dbReference type="Proteomes" id="UP000828390"/>
    </source>
</evidence>
<evidence type="ECO:0000256" key="3">
    <source>
        <dbReference type="ARBA" id="ARBA00023180"/>
    </source>
</evidence>
<feature type="disulfide bond" evidence="5">
    <location>
        <begin position="997"/>
        <end position="1015"/>
    </location>
</feature>
<feature type="disulfide bond" evidence="4">
    <location>
        <begin position="2258"/>
        <end position="2267"/>
    </location>
</feature>
<dbReference type="SMART" id="SM00181">
    <property type="entry name" value="EGF"/>
    <property type="match status" value="2"/>
</dbReference>
<dbReference type="PANTHER" id="PTHR23282">
    <property type="entry name" value="APICAL ENDOSOMAL GLYCOPROTEIN PRECURSOR"/>
    <property type="match status" value="1"/>
</dbReference>
<feature type="disulfide bond" evidence="5">
    <location>
        <begin position="783"/>
        <end position="795"/>
    </location>
</feature>
<evidence type="ECO:0000259" key="9">
    <source>
        <dbReference type="PROSITE" id="PS50060"/>
    </source>
</evidence>
<dbReference type="CDD" id="cd00112">
    <property type="entry name" value="LDLa"/>
    <property type="match status" value="12"/>
</dbReference>
<feature type="domain" description="EGF-like" evidence="8">
    <location>
        <begin position="2233"/>
        <end position="2268"/>
    </location>
</feature>
<keyword evidence="11" id="KW-1185">Reference proteome</keyword>
<feature type="domain" description="MAM" evidence="9">
    <location>
        <begin position="1"/>
        <end position="135"/>
    </location>
</feature>
<dbReference type="CDD" id="cd06263">
    <property type="entry name" value="MAM"/>
    <property type="match status" value="9"/>
</dbReference>
<dbReference type="InterPro" id="IPR023415">
    <property type="entry name" value="LDLR_class-A_CS"/>
</dbReference>
<dbReference type="SMART" id="SM00192">
    <property type="entry name" value="LDLa"/>
    <property type="match status" value="12"/>
</dbReference>
<feature type="disulfide bond" evidence="5">
    <location>
        <begin position="1673"/>
        <end position="1688"/>
    </location>
</feature>
<dbReference type="Pfam" id="PF00057">
    <property type="entry name" value="Ldl_recept_a"/>
    <property type="match status" value="10"/>
</dbReference>
<dbReference type="InterPro" id="IPR051560">
    <property type="entry name" value="MAM_domain-containing"/>
</dbReference>